<reference evidence="1" key="1">
    <citation type="journal article" date="2021" name="Proc. Natl. Acad. Sci. U.S.A.">
        <title>A Catalog of Tens of Thousands of Viruses from Human Metagenomes Reveals Hidden Associations with Chronic Diseases.</title>
        <authorList>
            <person name="Tisza M.J."/>
            <person name="Buck C.B."/>
        </authorList>
    </citation>
    <scope>NUCLEOTIDE SEQUENCE</scope>
    <source>
        <strain evidence="1">CtlHU7</strain>
    </source>
</reference>
<organism evidence="1">
    <name type="scientific">Siphoviridae sp. ctlHU7</name>
    <dbReference type="NCBI Taxonomy" id="2827588"/>
    <lineage>
        <taxon>Viruses</taxon>
        <taxon>Duplodnaviria</taxon>
        <taxon>Heunggongvirae</taxon>
        <taxon>Uroviricota</taxon>
        <taxon>Caudoviricetes</taxon>
    </lineage>
</organism>
<evidence type="ECO:0000313" key="1">
    <source>
        <dbReference type="EMBL" id="DAD69646.1"/>
    </source>
</evidence>
<name>A0A8S5LI12_9CAUD</name>
<accession>A0A8S5LI12</accession>
<dbReference type="EMBL" id="BK015853">
    <property type="protein sequence ID" value="DAD69646.1"/>
    <property type="molecule type" value="Genomic_DNA"/>
</dbReference>
<sequence>MLNFKCWIIMGEIADSLINGEFDCITGEYLGEAVGYPRTLAYGRHEYMPPVEKKPTSKANVCITNMCKDRGFSNREKIELVAKFLYSKGYKQLPNLSHQYKIIHSQYKNDFKKFLVEQVKQRKDE</sequence>
<proteinExistence type="predicted"/>
<protein>
    <submittedName>
        <fullName evidence="1">Uncharacterized protein</fullName>
    </submittedName>
</protein>